<name>A0A0A9ARZ4_ARUDO</name>
<reference evidence="2" key="1">
    <citation type="submission" date="2014-09" db="EMBL/GenBank/DDBJ databases">
        <authorList>
            <person name="Magalhaes I.L.F."/>
            <person name="Oliveira U."/>
            <person name="Santos F.R."/>
            <person name="Vidigal T.H.D.A."/>
            <person name="Brescovit A.D."/>
            <person name="Santos A.J."/>
        </authorList>
    </citation>
    <scope>NUCLEOTIDE SEQUENCE</scope>
    <source>
        <tissue evidence="2">Shoot tissue taken approximately 20 cm above the soil surface</tissue>
    </source>
</reference>
<feature type="compositionally biased region" description="Polar residues" evidence="1">
    <location>
        <begin position="1"/>
        <end position="10"/>
    </location>
</feature>
<reference evidence="2" key="2">
    <citation type="journal article" date="2015" name="Data Brief">
        <title>Shoot transcriptome of the giant reed, Arundo donax.</title>
        <authorList>
            <person name="Barrero R.A."/>
            <person name="Guerrero F.D."/>
            <person name="Moolhuijzen P."/>
            <person name="Goolsby J.A."/>
            <person name="Tidwell J."/>
            <person name="Bellgard S.E."/>
            <person name="Bellgard M.I."/>
        </authorList>
    </citation>
    <scope>NUCLEOTIDE SEQUENCE</scope>
    <source>
        <tissue evidence="2">Shoot tissue taken approximately 20 cm above the soil surface</tissue>
    </source>
</reference>
<sequence length="55" mass="5831">MKLSPCNSNPMRRISPSVIIPSRKSSGSTTRAQFCCLSCNSLRASVIVADGSTLT</sequence>
<dbReference type="EMBL" id="GBRH01246235">
    <property type="protein sequence ID" value="JAD51660.1"/>
    <property type="molecule type" value="Transcribed_RNA"/>
</dbReference>
<protein>
    <submittedName>
        <fullName evidence="2">Uncharacterized protein</fullName>
    </submittedName>
</protein>
<organism evidence="2">
    <name type="scientific">Arundo donax</name>
    <name type="common">Giant reed</name>
    <name type="synonym">Donax arundinaceus</name>
    <dbReference type="NCBI Taxonomy" id="35708"/>
    <lineage>
        <taxon>Eukaryota</taxon>
        <taxon>Viridiplantae</taxon>
        <taxon>Streptophyta</taxon>
        <taxon>Embryophyta</taxon>
        <taxon>Tracheophyta</taxon>
        <taxon>Spermatophyta</taxon>
        <taxon>Magnoliopsida</taxon>
        <taxon>Liliopsida</taxon>
        <taxon>Poales</taxon>
        <taxon>Poaceae</taxon>
        <taxon>PACMAD clade</taxon>
        <taxon>Arundinoideae</taxon>
        <taxon>Arundineae</taxon>
        <taxon>Arundo</taxon>
    </lineage>
</organism>
<evidence type="ECO:0000313" key="2">
    <source>
        <dbReference type="EMBL" id="JAD51660.1"/>
    </source>
</evidence>
<feature type="region of interest" description="Disordered" evidence="1">
    <location>
        <begin position="1"/>
        <end position="28"/>
    </location>
</feature>
<dbReference type="AlphaFoldDB" id="A0A0A9ARZ4"/>
<evidence type="ECO:0000256" key="1">
    <source>
        <dbReference type="SAM" id="MobiDB-lite"/>
    </source>
</evidence>
<proteinExistence type="predicted"/>
<accession>A0A0A9ARZ4</accession>